<dbReference type="InterPro" id="IPR041575">
    <property type="entry name" value="Rubredoxin_C"/>
</dbReference>
<sequence>MKNLIKKLYPNKYLIIGASAAGINAAKTLRRLDSNSRITIISKDKSVYSRCMLHRVLDGSRNLNTISFIEDNFFKKYNINWIKGVEVDHIDSLSKKVHLKDTRNFKYDKLLIASGASSFVPPVKNLREGKGVYCLRNFEDVISIKERAKESKNAVILGAGLVGIDALLGIMEKGIKISLVEMGDKILPLQLDKKASSIYEKLLKEKDVDIFTLTKLEEVILDKNGYVQKAVLSNSSSIDCDMIIAAAGVRPNIDFIKNTDIKAEKGILIDKHCKTTADHIYAAGDVTFTAPIWPIAVKQGIIAAYNMASIKKELDDNFGMKNSMNLLGVPCVSLGKVNAADDTYTINTLEWEGVYKKIIHKNGIITGALLVGDISYSGVLGHLIKNKIDISHIHKNIFDIDYSDFYNVNENGEYSYKLSV</sequence>
<evidence type="ECO:0000313" key="6">
    <source>
        <dbReference type="EMBL" id="APM39333.1"/>
    </source>
</evidence>
<gene>
    <name evidence="6" type="ORF">BS101_11545</name>
</gene>
<proteinExistence type="predicted"/>
<evidence type="ECO:0000313" key="7">
    <source>
        <dbReference type="Proteomes" id="UP000184604"/>
    </source>
</evidence>
<dbReference type="Proteomes" id="UP000184604">
    <property type="component" value="Chromosome"/>
</dbReference>
<dbReference type="GO" id="GO:0016491">
    <property type="term" value="F:oxidoreductase activity"/>
    <property type="evidence" value="ECO:0007669"/>
    <property type="project" value="InterPro"/>
</dbReference>
<dbReference type="PANTHER" id="PTHR43429:SF3">
    <property type="entry name" value="NITRITE REDUCTASE [NAD(P)H]"/>
    <property type="match status" value="1"/>
</dbReference>
<dbReference type="AlphaFoldDB" id="A0A1L5F8N1"/>
<evidence type="ECO:0000256" key="3">
    <source>
        <dbReference type="ARBA" id="ARBA00022827"/>
    </source>
</evidence>
<dbReference type="OrthoDB" id="9807946at2"/>
<name>A0A1L5F8N1_CLOKL</name>
<accession>A0A1L5F8N1</accession>
<dbReference type="InterPro" id="IPR023753">
    <property type="entry name" value="FAD/NAD-binding_dom"/>
</dbReference>
<reference evidence="6 7" key="1">
    <citation type="submission" date="2016-12" db="EMBL/GenBank/DDBJ databases">
        <title>Complete genome sequence of Clostridium kluyveri JZZ isolated from the pit mud of a Chinese flavor liquor-making factory.</title>
        <authorList>
            <person name="Wang Y."/>
        </authorList>
    </citation>
    <scope>NUCLEOTIDE SEQUENCE [LARGE SCALE GENOMIC DNA]</scope>
    <source>
        <strain evidence="6 7">JZZ</strain>
    </source>
</reference>
<evidence type="ECO:0000259" key="5">
    <source>
        <dbReference type="Pfam" id="PF18267"/>
    </source>
</evidence>
<dbReference type="Gene3D" id="3.30.390.30">
    <property type="match status" value="1"/>
</dbReference>
<dbReference type="RefSeq" id="WP_073538959.1">
    <property type="nucleotide sequence ID" value="NZ_CP018335.1"/>
</dbReference>
<feature type="domain" description="FAD/NAD(P)-binding" evidence="4">
    <location>
        <begin position="12"/>
        <end position="300"/>
    </location>
</feature>
<dbReference type="Gene3D" id="3.50.50.60">
    <property type="entry name" value="FAD/NAD(P)-binding domain"/>
    <property type="match status" value="2"/>
</dbReference>
<evidence type="ECO:0000256" key="2">
    <source>
        <dbReference type="ARBA" id="ARBA00022630"/>
    </source>
</evidence>
<dbReference type="PANTHER" id="PTHR43429">
    <property type="entry name" value="PYRIDINE NUCLEOTIDE-DISULFIDE OXIDOREDUCTASE DOMAIN-CONTAINING"/>
    <property type="match status" value="1"/>
</dbReference>
<dbReference type="InterPro" id="IPR036188">
    <property type="entry name" value="FAD/NAD-bd_sf"/>
</dbReference>
<dbReference type="Pfam" id="PF07992">
    <property type="entry name" value="Pyr_redox_2"/>
    <property type="match status" value="1"/>
</dbReference>
<comment type="cofactor">
    <cofactor evidence="1">
        <name>FAD</name>
        <dbReference type="ChEBI" id="CHEBI:57692"/>
    </cofactor>
</comment>
<keyword evidence="2" id="KW-0285">Flavoprotein</keyword>
<dbReference type="EMBL" id="CP018335">
    <property type="protein sequence ID" value="APM39333.1"/>
    <property type="molecule type" value="Genomic_DNA"/>
</dbReference>
<evidence type="ECO:0000256" key="1">
    <source>
        <dbReference type="ARBA" id="ARBA00001974"/>
    </source>
</evidence>
<dbReference type="InterPro" id="IPR016156">
    <property type="entry name" value="FAD/NAD-linked_Rdtase_dimer_sf"/>
</dbReference>
<dbReference type="InterPro" id="IPR050260">
    <property type="entry name" value="FAD-bd_OxRdtase"/>
</dbReference>
<evidence type="ECO:0000259" key="4">
    <source>
        <dbReference type="Pfam" id="PF07992"/>
    </source>
</evidence>
<feature type="domain" description="NADH-rubredoxin oxidoreductase C-terminal" evidence="5">
    <location>
        <begin position="322"/>
        <end position="388"/>
    </location>
</feature>
<dbReference type="SUPFAM" id="SSF51905">
    <property type="entry name" value="FAD/NAD(P)-binding domain"/>
    <property type="match status" value="1"/>
</dbReference>
<keyword evidence="3" id="KW-0274">FAD</keyword>
<dbReference type="Pfam" id="PF18267">
    <property type="entry name" value="Rubredoxin_C"/>
    <property type="match status" value="1"/>
</dbReference>
<dbReference type="PRINTS" id="PR00411">
    <property type="entry name" value="PNDRDTASEI"/>
</dbReference>
<dbReference type="PRINTS" id="PR00368">
    <property type="entry name" value="FADPNR"/>
</dbReference>
<protein>
    <submittedName>
        <fullName evidence="6">Nitrate reductase</fullName>
    </submittedName>
</protein>
<organism evidence="6 7">
    <name type="scientific">Clostridium kluyveri</name>
    <dbReference type="NCBI Taxonomy" id="1534"/>
    <lineage>
        <taxon>Bacteria</taxon>
        <taxon>Bacillati</taxon>
        <taxon>Bacillota</taxon>
        <taxon>Clostridia</taxon>
        <taxon>Eubacteriales</taxon>
        <taxon>Clostridiaceae</taxon>
        <taxon>Clostridium</taxon>
    </lineage>
</organism>